<dbReference type="CDD" id="cd07016">
    <property type="entry name" value="S14_ClpP_1"/>
    <property type="match status" value="1"/>
</dbReference>
<dbReference type="InterPro" id="IPR029045">
    <property type="entry name" value="ClpP/crotonase-like_dom_sf"/>
</dbReference>
<feature type="compositionally biased region" description="Basic and acidic residues" evidence="4">
    <location>
        <begin position="423"/>
        <end position="438"/>
    </location>
</feature>
<accession>A0A1Y4JH87</accession>
<dbReference type="PANTHER" id="PTHR10381:SF11">
    <property type="entry name" value="ATP-DEPENDENT CLP PROTEASE PROTEOLYTIC SUBUNIT, MITOCHONDRIAL"/>
    <property type="match status" value="1"/>
</dbReference>
<feature type="coiled-coil region" evidence="3">
    <location>
        <begin position="344"/>
        <end position="378"/>
    </location>
</feature>
<dbReference type="GO" id="GO:0006515">
    <property type="term" value="P:protein quality control for misfolded or incompletely synthesized proteins"/>
    <property type="evidence" value="ECO:0007669"/>
    <property type="project" value="TreeGrafter"/>
</dbReference>
<evidence type="ECO:0000256" key="5">
    <source>
        <dbReference type="SAM" id="Phobius"/>
    </source>
</evidence>
<evidence type="ECO:0000313" key="8">
    <source>
        <dbReference type="Proteomes" id="UP000195386"/>
    </source>
</evidence>
<dbReference type="GO" id="GO:0009368">
    <property type="term" value="C:endopeptidase Clp complex"/>
    <property type="evidence" value="ECO:0007669"/>
    <property type="project" value="TreeGrafter"/>
</dbReference>
<evidence type="ECO:0000313" key="9">
    <source>
        <dbReference type="Proteomes" id="UP000196587"/>
    </source>
</evidence>
<dbReference type="SUPFAM" id="SSF52096">
    <property type="entry name" value="ClpP/crotonase"/>
    <property type="match status" value="1"/>
</dbReference>
<name>A0A1Y4JH87_9BACE</name>
<keyword evidence="5" id="KW-0812">Transmembrane</keyword>
<dbReference type="InterPro" id="IPR001907">
    <property type="entry name" value="ClpP"/>
</dbReference>
<evidence type="ECO:0000256" key="4">
    <source>
        <dbReference type="SAM" id="MobiDB-lite"/>
    </source>
</evidence>
<dbReference type="GO" id="GO:0004176">
    <property type="term" value="F:ATP-dependent peptidase activity"/>
    <property type="evidence" value="ECO:0007669"/>
    <property type="project" value="InterPro"/>
</dbReference>
<keyword evidence="3" id="KW-0175">Coiled coil</keyword>
<keyword evidence="5" id="KW-0472">Membrane</keyword>
<comment type="caution">
    <text evidence="7">The sequence shown here is derived from an EMBL/GenBank/DDBJ whole genome shotgun (WGS) entry which is preliminary data.</text>
</comment>
<feature type="region of interest" description="Disordered" evidence="4">
    <location>
        <begin position="412"/>
        <end position="438"/>
    </location>
</feature>
<dbReference type="Gene3D" id="3.90.226.10">
    <property type="entry name" value="2-enoyl-CoA Hydratase, Chain A, domain 1"/>
    <property type="match status" value="1"/>
</dbReference>
<dbReference type="Pfam" id="PF00574">
    <property type="entry name" value="CLP_protease"/>
    <property type="match status" value="1"/>
</dbReference>
<dbReference type="PRINTS" id="PR00127">
    <property type="entry name" value="CLPPROTEASEP"/>
</dbReference>
<evidence type="ECO:0000256" key="1">
    <source>
        <dbReference type="ARBA" id="ARBA00007039"/>
    </source>
</evidence>
<dbReference type="InterPro" id="IPR023562">
    <property type="entry name" value="ClpP/TepA"/>
</dbReference>
<evidence type="ECO:0000256" key="3">
    <source>
        <dbReference type="SAM" id="Coils"/>
    </source>
</evidence>
<reference evidence="7" key="2">
    <citation type="journal article" date="2018" name="BMC Genomics">
        <title>Whole genome sequencing and function prediction of 133 gut anaerobes isolated from chicken caecum in pure cultures.</title>
        <authorList>
            <person name="Medvecky M."/>
            <person name="Cejkova D."/>
            <person name="Polansky O."/>
            <person name="Karasova D."/>
            <person name="Kubasova T."/>
            <person name="Cizek A."/>
            <person name="Rychlik I."/>
        </authorList>
    </citation>
    <scope>NUCLEOTIDE SEQUENCE</scope>
    <source>
        <strain evidence="7">An189</strain>
        <strain evidence="6">An43</strain>
    </source>
</reference>
<dbReference type="EMBL" id="NFII01000017">
    <property type="protein sequence ID" value="OUN99847.1"/>
    <property type="molecule type" value="Genomic_DNA"/>
</dbReference>
<proteinExistence type="inferred from homology"/>
<evidence type="ECO:0000313" key="6">
    <source>
        <dbReference type="EMBL" id="OUN99847.1"/>
    </source>
</evidence>
<keyword evidence="5" id="KW-1133">Transmembrane helix</keyword>
<dbReference type="PANTHER" id="PTHR10381">
    <property type="entry name" value="ATP-DEPENDENT CLP PROTEASE PROTEOLYTIC SUBUNIT"/>
    <property type="match status" value="1"/>
</dbReference>
<dbReference type="GO" id="GO:0004252">
    <property type="term" value="F:serine-type endopeptidase activity"/>
    <property type="evidence" value="ECO:0007669"/>
    <property type="project" value="InterPro"/>
</dbReference>
<protein>
    <recommendedName>
        <fullName evidence="2">ATP-dependent Clp protease proteolytic subunit</fullName>
    </recommendedName>
</protein>
<gene>
    <name evidence="7" type="ORF">B5F24_15815</name>
    <name evidence="6" type="ORF">B5F97_14715</name>
</gene>
<dbReference type="AlphaFoldDB" id="A0A1Y4JH87"/>
<reference evidence="8 9" key="1">
    <citation type="submission" date="2017-04" db="EMBL/GenBank/DDBJ databases">
        <title>Function of individual gut microbiota members based on whole genome sequencing of pure cultures obtained from chicken caecum.</title>
        <authorList>
            <person name="Medvecky M."/>
            <person name="Cejkova D."/>
            <person name="Polansky O."/>
            <person name="Karasova D."/>
            <person name="Kubasova T."/>
            <person name="Cizek A."/>
            <person name="Rychlik I."/>
        </authorList>
    </citation>
    <scope>NUCLEOTIDE SEQUENCE [LARGE SCALE GENOMIC DNA]</scope>
    <source>
        <strain evidence="9">An189</strain>
        <strain evidence="8">An43</strain>
    </source>
</reference>
<comment type="similarity">
    <text evidence="1 2">Belongs to the peptidase S14 family.</text>
</comment>
<dbReference type="Proteomes" id="UP000196587">
    <property type="component" value="Unassembled WGS sequence"/>
</dbReference>
<organism evidence="7 9">
    <name type="scientific">Bacteroides clarus</name>
    <dbReference type="NCBI Taxonomy" id="626929"/>
    <lineage>
        <taxon>Bacteria</taxon>
        <taxon>Pseudomonadati</taxon>
        <taxon>Bacteroidota</taxon>
        <taxon>Bacteroidia</taxon>
        <taxon>Bacteroidales</taxon>
        <taxon>Bacteroidaceae</taxon>
        <taxon>Bacteroides</taxon>
    </lineage>
</organism>
<evidence type="ECO:0000256" key="2">
    <source>
        <dbReference type="RuleBase" id="RU003567"/>
    </source>
</evidence>
<evidence type="ECO:0000313" key="7">
    <source>
        <dbReference type="EMBL" id="OUP31864.1"/>
    </source>
</evidence>
<sequence>MQGKNGGIFIFQSINVCLLILSELFLLLLKVTDRACQWNELLIFFRPYPVFYLCYKQLCDMAKLYINKDIVADRDKLESWYLTGDEGLSFPDIQYFLSWLDPADPTIDIEIHSCGGDTVEGYAIYDALRASGKEISCTVVGRCASMATIILLSAPLERRKAYPHAKFLIHKPYLAKYDDVLDLETIETLKSSLETEKAKMLAVYVERTGTEPNVLETQMNKETWFGGEVAKQLGFISAVLVPTTAKGIDYKLNSKKMNKEKQVTVKQSIIDKLLAKCGYQKIEDIPVISMELTDAEGNILTVEREEGEPQVGDAASPDGEHVMPDGKTIIVIDGVITEIKDQEEESGDEEIEALKTRIEELEAENAALKVNARTVEDNKILNAVKMAGGENWLAKHCSTYRVSLRAQTFKTTVDSQANAEETPIQRKLREEREKRAKK</sequence>
<dbReference type="EMBL" id="NFKE01000017">
    <property type="protein sequence ID" value="OUP31864.1"/>
    <property type="molecule type" value="Genomic_DNA"/>
</dbReference>
<dbReference type="GO" id="GO:0051117">
    <property type="term" value="F:ATPase binding"/>
    <property type="evidence" value="ECO:0007669"/>
    <property type="project" value="TreeGrafter"/>
</dbReference>
<feature type="transmembrane region" description="Helical" evidence="5">
    <location>
        <begin position="7"/>
        <end position="29"/>
    </location>
</feature>
<dbReference type="Proteomes" id="UP000195386">
    <property type="component" value="Unassembled WGS sequence"/>
</dbReference>